<dbReference type="PANTHER" id="PTHR47506:SF6">
    <property type="entry name" value="HTH-TYPE TRANSCRIPTIONAL REPRESSOR NEMR"/>
    <property type="match status" value="1"/>
</dbReference>
<feature type="domain" description="HTH tetR-type" evidence="5">
    <location>
        <begin position="18"/>
        <end position="78"/>
    </location>
</feature>
<dbReference type="PROSITE" id="PS50977">
    <property type="entry name" value="HTH_TETR_2"/>
    <property type="match status" value="1"/>
</dbReference>
<dbReference type="Proteomes" id="UP000188235">
    <property type="component" value="Chromosome"/>
</dbReference>
<gene>
    <name evidence="6" type="ORF">BW733_01025</name>
</gene>
<evidence type="ECO:0000256" key="3">
    <source>
        <dbReference type="ARBA" id="ARBA00023163"/>
    </source>
</evidence>
<protein>
    <recommendedName>
        <fullName evidence="5">HTH tetR-type domain-containing protein</fullName>
    </recommendedName>
</protein>
<evidence type="ECO:0000313" key="6">
    <source>
        <dbReference type="EMBL" id="AQP49624.1"/>
    </source>
</evidence>
<dbReference type="SUPFAM" id="SSF46689">
    <property type="entry name" value="Homeodomain-like"/>
    <property type="match status" value="1"/>
</dbReference>
<keyword evidence="2 4" id="KW-0238">DNA-binding</keyword>
<keyword evidence="1" id="KW-0805">Transcription regulation</keyword>
<keyword evidence="7" id="KW-1185">Reference proteome</keyword>
<evidence type="ECO:0000256" key="1">
    <source>
        <dbReference type="ARBA" id="ARBA00023015"/>
    </source>
</evidence>
<evidence type="ECO:0000313" key="7">
    <source>
        <dbReference type="Proteomes" id="UP000188235"/>
    </source>
</evidence>
<dbReference type="SUPFAM" id="SSF48498">
    <property type="entry name" value="Tetracyclin repressor-like, C-terminal domain"/>
    <property type="match status" value="1"/>
</dbReference>
<evidence type="ECO:0000256" key="4">
    <source>
        <dbReference type="PROSITE-ProRule" id="PRU00335"/>
    </source>
</evidence>
<dbReference type="Gene3D" id="1.10.357.10">
    <property type="entry name" value="Tetracycline Repressor, domain 2"/>
    <property type="match status" value="1"/>
</dbReference>
<dbReference type="EMBL" id="CP019607">
    <property type="protein sequence ID" value="AQP49624.1"/>
    <property type="molecule type" value="Genomic_DNA"/>
</dbReference>
<keyword evidence="3" id="KW-0804">Transcription</keyword>
<name>A0A1Q2CU53_9ACTN</name>
<evidence type="ECO:0000259" key="5">
    <source>
        <dbReference type="PROSITE" id="PS50977"/>
    </source>
</evidence>
<dbReference type="PANTHER" id="PTHR47506">
    <property type="entry name" value="TRANSCRIPTIONAL REGULATORY PROTEIN"/>
    <property type="match status" value="1"/>
</dbReference>
<dbReference type="Pfam" id="PF16925">
    <property type="entry name" value="TetR_C_13"/>
    <property type="match status" value="1"/>
</dbReference>
<accession>A0A1Q2CU53</accession>
<dbReference type="Pfam" id="PF00440">
    <property type="entry name" value="TetR_N"/>
    <property type="match status" value="1"/>
</dbReference>
<dbReference type="GO" id="GO:0003677">
    <property type="term" value="F:DNA binding"/>
    <property type="evidence" value="ECO:0007669"/>
    <property type="project" value="UniProtKB-UniRule"/>
</dbReference>
<dbReference type="InterPro" id="IPR011075">
    <property type="entry name" value="TetR_C"/>
</dbReference>
<dbReference type="PRINTS" id="PR00455">
    <property type="entry name" value="HTHTETR"/>
</dbReference>
<proteinExistence type="predicted"/>
<dbReference type="InterPro" id="IPR036271">
    <property type="entry name" value="Tet_transcr_reg_TetR-rel_C_sf"/>
</dbReference>
<evidence type="ECO:0000256" key="2">
    <source>
        <dbReference type="ARBA" id="ARBA00023125"/>
    </source>
</evidence>
<organism evidence="6 7">
    <name type="scientific">Tessaracoccus flavescens</name>
    <dbReference type="NCBI Taxonomy" id="399497"/>
    <lineage>
        <taxon>Bacteria</taxon>
        <taxon>Bacillati</taxon>
        <taxon>Actinomycetota</taxon>
        <taxon>Actinomycetes</taxon>
        <taxon>Propionibacteriales</taxon>
        <taxon>Propionibacteriaceae</taxon>
        <taxon>Tessaracoccus</taxon>
    </lineage>
</organism>
<dbReference type="KEGG" id="tfa:BW733_01025"/>
<reference evidence="6 7" key="1">
    <citation type="journal article" date="2008" name="Int. J. Syst. Evol. Microbiol.">
        <title>Tessaracoccus flavescens sp. nov., isolated from marine sediment.</title>
        <authorList>
            <person name="Lee D.W."/>
            <person name="Lee S.D."/>
        </authorList>
    </citation>
    <scope>NUCLEOTIDE SEQUENCE [LARGE SCALE GENOMIC DNA]</scope>
    <source>
        <strain evidence="6 7">SST-39T</strain>
    </source>
</reference>
<dbReference type="AlphaFoldDB" id="A0A1Q2CU53"/>
<dbReference type="InterPro" id="IPR009057">
    <property type="entry name" value="Homeodomain-like_sf"/>
</dbReference>
<dbReference type="STRING" id="399497.BW733_01025"/>
<feature type="DNA-binding region" description="H-T-H motif" evidence="4">
    <location>
        <begin position="41"/>
        <end position="60"/>
    </location>
</feature>
<sequence>MGSTVSEKKPRRLTAKGEATRLRIVAAAADLMYSQGVEATSVDDVIEASGTGKSQVYHYFSDKTELVEAVVRAQIERVLGEQAPFLDDLRTMRGFERWRDAIVAGVRGWRGAHGCPMGSLASEIAGRSETARENLQRGFSVWQHWFRLGLERMQDSGELRPDADPEELAVGLMAAVQGGYLLVKTTRDERSMAIALDMALDSIRVALSAAE</sequence>
<dbReference type="InterPro" id="IPR001647">
    <property type="entry name" value="HTH_TetR"/>
</dbReference>